<evidence type="ECO:0000313" key="2">
    <source>
        <dbReference type="Proteomes" id="UP000290261"/>
    </source>
</evidence>
<dbReference type="EMBL" id="JJMP01000004">
    <property type="protein sequence ID" value="RYC51758.1"/>
    <property type="molecule type" value="Genomic_DNA"/>
</dbReference>
<evidence type="ECO:0008006" key="3">
    <source>
        <dbReference type="Google" id="ProtNLM"/>
    </source>
</evidence>
<reference evidence="1 2" key="1">
    <citation type="submission" date="2014-04" db="EMBL/GenBank/DDBJ databases">
        <title>Whole genome of Muricauda olearia.</title>
        <authorList>
            <person name="Zhang X.-H."/>
            <person name="Tang K."/>
        </authorList>
    </citation>
    <scope>NUCLEOTIDE SEQUENCE [LARGE SCALE GENOMIC DNA]</scope>
    <source>
        <strain evidence="1 2">Th120</strain>
    </source>
</reference>
<protein>
    <recommendedName>
        <fullName evidence="3">ImmA/IrrE family metallo-endopeptidase</fullName>
    </recommendedName>
</protein>
<dbReference type="RefSeq" id="WP_129654191.1">
    <property type="nucleotide sequence ID" value="NZ_ML142909.1"/>
</dbReference>
<dbReference type="AlphaFoldDB" id="A0A444VLV3"/>
<proteinExistence type="predicted"/>
<gene>
    <name evidence="1" type="ORF">DN53_13100</name>
</gene>
<evidence type="ECO:0000313" key="1">
    <source>
        <dbReference type="EMBL" id="RYC51758.1"/>
    </source>
</evidence>
<organism evidence="1 2">
    <name type="scientific">Flagellimonas olearia</name>
    <dbReference type="NCBI Taxonomy" id="552546"/>
    <lineage>
        <taxon>Bacteria</taxon>
        <taxon>Pseudomonadati</taxon>
        <taxon>Bacteroidota</taxon>
        <taxon>Flavobacteriia</taxon>
        <taxon>Flavobacteriales</taxon>
        <taxon>Flavobacteriaceae</taxon>
        <taxon>Flagellimonas</taxon>
    </lineage>
</organism>
<sequence length="420" mass="49747">MSKKDKHSDVNRLLRDLFKDDARVKAFQLKELFEQRLDDLSITKHQACIILDVENKTLDSVLEGDSKKIDFLTILKLSYLLNISHHDLIDKYFDLVFDTKKESIEKARKRSFLVDNFDLPELKRIGLIDSINDFDAIESKIKSFFSYENIFEYGKNKISATLSSGKRKSGKKSLNFWFEAVCKSIEKTPNPNTYDREALINYFPKIRMHSMNVEEGLLVVAQKLFKFGVTLIIVPKFNKNLHLRGATFSHREKPCIALTKYTQFYPTLWFALIHELYHVLYDWDTIKNEKHHFSIEIDDSGKRNVAKIIDDFEIDEDEANDFAREYLFSKEKLEEVLPHIDEPMFIDRYARENHVHPSFVYNFYLWEYGKSSLYGKYNKFFPKDEYDNLLENFKVGDYLTFKPVKDISRDRNINLKYNTI</sequence>
<keyword evidence="2" id="KW-1185">Reference proteome</keyword>
<comment type="caution">
    <text evidence="1">The sequence shown here is derived from an EMBL/GenBank/DDBJ whole genome shotgun (WGS) entry which is preliminary data.</text>
</comment>
<dbReference type="Proteomes" id="UP000290261">
    <property type="component" value="Unassembled WGS sequence"/>
</dbReference>
<name>A0A444VLV3_9FLAO</name>
<accession>A0A444VLV3</accession>